<keyword evidence="2" id="KW-1185">Reference proteome</keyword>
<reference evidence="1 2" key="1">
    <citation type="submission" date="2016-07" db="EMBL/GenBank/DDBJ databases">
        <title>Multiple horizontal gene transfer events from other fungi enriched the ability of initially mycotrophic Trichoderma (Ascomycota) to feed on dead plant biomass.</title>
        <authorList>
            <consortium name="DOE Joint Genome Institute"/>
            <person name="Aerts A."/>
            <person name="Atanasova L."/>
            <person name="Chenthamara K."/>
            <person name="Zhang J."/>
            <person name="Grujic M."/>
            <person name="Henrissat B."/>
            <person name="Kuo A."/>
            <person name="Salamov A."/>
            <person name="Lipzen A."/>
            <person name="Labutti K."/>
            <person name="Barry K."/>
            <person name="Miao Y."/>
            <person name="Rahimi M.J."/>
            <person name="Shen Q."/>
            <person name="Grigoriev I.V."/>
            <person name="Kubicek C.P."/>
            <person name="Druzhinina I.S."/>
        </authorList>
    </citation>
    <scope>NUCLEOTIDE SEQUENCE [LARGE SCALE GENOMIC DNA]</scope>
    <source>
        <strain evidence="1 2">CBS 433.97</strain>
    </source>
</reference>
<dbReference type="AlphaFoldDB" id="A0A2T3ZJE4"/>
<name>A0A2T3ZJE4_TRIA4</name>
<evidence type="ECO:0000313" key="1">
    <source>
        <dbReference type="EMBL" id="PTB44927.1"/>
    </source>
</evidence>
<dbReference type="EMBL" id="KZ679257">
    <property type="protein sequence ID" value="PTB44927.1"/>
    <property type="molecule type" value="Genomic_DNA"/>
</dbReference>
<accession>A0A2T3ZJE4</accession>
<sequence length="162" mass="18058">MGYVDRGSWSMVSAMIPSVLRHHGFCNVNVAIGGSCIHVLPFQETLSQSPRVVDSPAKNGARDEFHRSHRRFSPESITKVGIWAIEEYDKSMKKIRYETSTPNNNNCIIWRDSLQNRYVLELGHCVPSRKAGWVAAGSLASPQHLFAKPPNSPISSQKVPLS</sequence>
<dbReference type="Proteomes" id="UP000240493">
    <property type="component" value="Unassembled WGS sequence"/>
</dbReference>
<gene>
    <name evidence="1" type="ORF">M441DRAFT_301992</name>
</gene>
<protein>
    <submittedName>
        <fullName evidence="1">Uncharacterized protein</fullName>
    </submittedName>
</protein>
<organism evidence="1 2">
    <name type="scientific">Trichoderma asperellum (strain ATCC 204424 / CBS 433.97 / NBRC 101777)</name>
    <dbReference type="NCBI Taxonomy" id="1042311"/>
    <lineage>
        <taxon>Eukaryota</taxon>
        <taxon>Fungi</taxon>
        <taxon>Dikarya</taxon>
        <taxon>Ascomycota</taxon>
        <taxon>Pezizomycotina</taxon>
        <taxon>Sordariomycetes</taxon>
        <taxon>Hypocreomycetidae</taxon>
        <taxon>Hypocreales</taxon>
        <taxon>Hypocreaceae</taxon>
        <taxon>Trichoderma</taxon>
    </lineage>
</organism>
<proteinExistence type="predicted"/>
<evidence type="ECO:0000313" key="2">
    <source>
        <dbReference type="Proteomes" id="UP000240493"/>
    </source>
</evidence>